<dbReference type="Proteomes" id="UP001465755">
    <property type="component" value="Unassembled WGS sequence"/>
</dbReference>
<evidence type="ECO:0000313" key="2">
    <source>
        <dbReference type="Proteomes" id="UP001465755"/>
    </source>
</evidence>
<keyword evidence="2" id="KW-1185">Reference proteome</keyword>
<sequence length="82" mass="8653">MGHNAVLLRLGKPLDLGRTPAIGSTQRHDIRSEAVADAAFVLQPEQVISSPSALTSRAGLMQRSAAGGRACARQQNADDELM</sequence>
<accession>A0AAW1P8E8</accession>
<gene>
    <name evidence="1" type="ORF">WJX73_008376</name>
</gene>
<reference evidence="1 2" key="1">
    <citation type="journal article" date="2024" name="Nat. Commun.">
        <title>Phylogenomics reveals the evolutionary origins of lichenization in chlorophyte algae.</title>
        <authorList>
            <person name="Puginier C."/>
            <person name="Libourel C."/>
            <person name="Otte J."/>
            <person name="Skaloud P."/>
            <person name="Haon M."/>
            <person name="Grisel S."/>
            <person name="Petersen M."/>
            <person name="Berrin J.G."/>
            <person name="Delaux P.M."/>
            <person name="Dal Grande F."/>
            <person name="Keller J."/>
        </authorList>
    </citation>
    <scope>NUCLEOTIDE SEQUENCE [LARGE SCALE GENOMIC DNA]</scope>
    <source>
        <strain evidence="1 2">SAG 2036</strain>
    </source>
</reference>
<protein>
    <submittedName>
        <fullName evidence="1">Uncharacterized protein</fullName>
    </submittedName>
</protein>
<organism evidence="1 2">
    <name type="scientific">Symbiochloris irregularis</name>
    <dbReference type="NCBI Taxonomy" id="706552"/>
    <lineage>
        <taxon>Eukaryota</taxon>
        <taxon>Viridiplantae</taxon>
        <taxon>Chlorophyta</taxon>
        <taxon>core chlorophytes</taxon>
        <taxon>Trebouxiophyceae</taxon>
        <taxon>Trebouxiales</taxon>
        <taxon>Trebouxiaceae</taxon>
        <taxon>Symbiochloris</taxon>
    </lineage>
</organism>
<dbReference type="AlphaFoldDB" id="A0AAW1P8E8"/>
<evidence type="ECO:0000313" key="1">
    <source>
        <dbReference type="EMBL" id="KAK9804613.1"/>
    </source>
</evidence>
<comment type="caution">
    <text evidence="1">The sequence shown here is derived from an EMBL/GenBank/DDBJ whole genome shotgun (WGS) entry which is preliminary data.</text>
</comment>
<proteinExistence type="predicted"/>
<dbReference type="EMBL" id="JALJOQ010000049">
    <property type="protein sequence ID" value="KAK9804613.1"/>
    <property type="molecule type" value="Genomic_DNA"/>
</dbReference>
<name>A0AAW1P8E8_9CHLO</name>